<dbReference type="Proteomes" id="UP000236729">
    <property type="component" value="Unassembled WGS sequence"/>
</dbReference>
<accession>A0A1H6DQS0</accession>
<reference evidence="3" key="2">
    <citation type="submission" date="2016-10" db="EMBL/GenBank/DDBJ databases">
        <authorList>
            <person name="de Groot N.N."/>
        </authorList>
    </citation>
    <scope>NUCLEOTIDE SEQUENCE [LARGE SCALE GENOMIC DNA]</scope>
    <source>
        <strain evidence="3">ATCC 20501</strain>
    </source>
</reference>
<gene>
    <name evidence="3" type="ORF">SAMN02982929_04813</name>
    <name evidence="4" type="ORF">SAMN05216506_108215</name>
</gene>
<dbReference type="EMBL" id="FOME01000008">
    <property type="protein sequence ID" value="SFE05909.1"/>
    <property type="molecule type" value="Genomic_DNA"/>
</dbReference>
<evidence type="ECO:0000313" key="5">
    <source>
        <dbReference type="Proteomes" id="UP000199690"/>
    </source>
</evidence>
<dbReference type="Proteomes" id="UP000199690">
    <property type="component" value="Unassembled WGS sequence"/>
</dbReference>
<organism evidence="3 6">
    <name type="scientific">Saccharopolyspora kobensis</name>
    <dbReference type="NCBI Taxonomy" id="146035"/>
    <lineage>
        <taxon>Bacteria</taxon>
        <taxon>Bacillati</taxon>
        <taxon>Actinomycetota</taxon>
        <taxon>Actinomycetes</taxon>
        <taxon>Pseudonocardiales</taxon>
        <taxon>Pseudonocardiaceae</taxon>
        <taxon>Saccharopolyspora</taxon>
    </lineage>
</organism>
<evidence type="ECO:0000313" key="3">
    <source>
        <dbReference type="EMBL" id="SEG87591.1"/>
    </source>
</evidence>
<dbReference type="RefSeq" id="WP_093355033.1">
    <property type="nucleotide sequence ID" value="NZ_FNVB01000007.1"/>
</dbReference>
<dbReference type="InterPro" id="IPR005531">
    <property type="entry name" value="Asp23"/>
</dbReference>
<proteinExistence type="inferred from homology"/>
<reference evidence="5 6" key="1">
    <citation type="submission" date="2016-10" db="EMBL/GenBank/DDBJ databases">
        <authorList>
            <person name="Varghese N."/>
            <person name="Submissions S."/>
        </authorList>
    </citation>
    <scope>NUCLEOTIDE SEQUENCE [LARGE SCALE GENOMIC DNA]</scope>
    <source>
        <strain evidence="6">ATCC 20501</strain>
        <strain evidence="4 5">CGMCC 4.3529</strain>
    </source>
</reference>
<protein>
    <submittedName>
        <fullName evidence="3">Uncharacterized conserved protein YloU, alkaline shock protein (Asp23) family</fullName>
    </submittedName>
</protein>
<name>A0A1H6DQS0_9PSEU</name>
<keyword evidence="5" id="KW-1185">Reference proteome</keyword>
<dbReference type="AlphaFoldDB" id="A0A1H6DQS0"/>
<dbReference type="Pfam" id="PF03780">
    <property type="entry name" value="Asp23"/>
    <property type="match status" value="1"/>
</dbReference>
<evidence type="ECO:0000313" key="6">
    <source>
        <dbReference type="Proteomes" id="UP000236729"/>
    </source>
</evidence>
<feature type="region of interest" description="Disordered" evidence="2">
    <location>
        <begin position="30"/>
        <end position="59"/>
    </location>
</feature>
<evidence type="ECO:0000313" key="4">
    <source>
        <dbReference type="EMBL" id="SFE05909.1"/>
    </source>
</evidence>
<evidence type="ECO:0000256" key="2">
    <source>
        <dbReference type="SAM" id="MobiDB-lite"/>
    </source>
</evidence>
<accession>A0A1I1XET8</accession>
<dbReference type="EMBL" id="FNVB01000007">
    <property type="protein sequence ID" value="SEG87591.1"/>
    <property type="molecule type" value="Genomic_DNA"/>
</dbReference>
<evidence type="ECO:0000256" key="1">
    <source>
        <dbReference type="ARBA" id="ARBA00005721"/>
    </source>
</evidence>
<comment type="similarity">
    <text evidence="1">Belongs to the asp23 family.</text>
</comment>
<sequence length="123" mass="13141">MSTGTAERADPADRGRLQISRSVLRKIAEHTADQHPGCARTRRRIGGLGLGDHGASAQISGPDDALRVRLDVALRYPAPVREAVAALRTRIGEELARLTDCQVRTVDVTVSALVAADAPPRVE</sequence>